<evidence type="ECO:0000259" key="2">
    <source>
        <dbReference type="Pfam" id="PF07589"/>
    </source>
</evidence>
<feature type="signal peptide" evidence="1">
    <location>
        <begin position="1"/>
        <end position="25"/>
    </location>
</feature>
<sequence length="359" mass="38426">MNKGRSFAYATAAALALGSATSADAVVINIIDAGGTITPGSVYDVNFKAAKWFFESIFKDDITVDLKVNVVNGSTSGALGLALTSPISTKQTDWRAAIIADAKTSLDSVAIANLANFSSSTVGISPAVQKALGIYKGPDFITALIGADSYTSYNVGYQYDYDTRDGIQGVALDFLNVVLQELGHGLGFSSGVRDGNTLDSRPSNADMFRYKDGEWDITWGGKPYFSIDGGANPLFGNSYFTPGDDGRQPSHWRDAERIRGSSTMCGQELEPQIGGMDPTANYCQIGVWTANDLAVFDAIGWDVAVDVLQNPGWSMSTAQIMRNYLASVPEPSTWAMMIFGFGAVGAAMRRRPRVSVRFV</sequence>
<name>A0AA42CP82_9SPHN</name>
<accession>A0AA42CP82</accession>
<evidence type="ECO:0000313" key="4">
    <source>
        <dbReference type="Proteomes" id="UP001165565"/>
    </source>
</evidence>
<keyword evidence="3" id="KW-0645">Protease</keyword>
<protein>
    <submittedName>
        <fullName evidence="3">NF038122 family metalloprotease</fullName>
    </submittedName>
</protein>
<dbReference type="NCBIfam" id="TIGR02595">
    <property type="entry name" value="PEP_CTERM"/>
    <property type="match status" value="1"/>
</dbReference>
<evidence type="ECO:0000256" key="1">
    <source>
        <dbReference type="SAM" id="SignalP"/>
    </source>
</evidence>
<comment type="caution">
    <text evidence="3">The sequence shown here is derived from an EMBL/GenBank/DDBJ whole genome shotgun (WGS) entry which is preliminary data.</text>
</comment>
<evidence type="ECO:0000313" key="3">
    <source>
        <dbReference type="EMBL" id="MCW6534365.1"/>
    </source>
</evidence>
<proteinExistence type="predicted"/>
<feature type="domain" description="Ice-binding protein C-terminal" evidence="2">
    <location>
        <begin position="327"/>
        <end position="351"/>
    </location>
</feature>
<dbReference type="NCBIfam" id="NF038122">
    <property type="entry name" value="metallo_LGF"/>
    <property type="match status" value="1"/>
</dbReference>
<dbReference type="AlphaFoldDB" id="A0AA42CP82"/>
<feature type="chain" id="PRO_5041397627" evidence="1">
    <location>
        <begin position="26"/>
        <end position="359"/>
    </location>
</feature>
<dbReference type="NCBIfam" id="NF035944">
    <property type="entry name" value="PEPxxWA-CTERM"/>
    <property type="match status" value="1"/>
</dbReference>
<reference evidence="3" key="1">
    <citation type="submission" date="2022-06" db="EMBL/GenBank/DDBJ databases">
        <title>Sphingomonas sp. nov. isolated from rhizosphere soil of tomato.</title>
        <authorList>
            <person name="Dong H."/>
            <person name="Gao R."/>
        </authorList>
    </citation>
    <scope>NUCLEOTIDE SEQUENCE</scope>
    <source>
        <strain evidence="3">MMSM24</strain>
    </source>
</reference>
<organism evidence="3 4">
    <name type="scientific">Sphingomonas lycopersici</name>
    <dbReference type="NCBI Taxonomy" id="2951807"/>
    <lineage>
        <taxon>Bacteria</taxon>
        <taxon>Pseudomonadati</taxon>
        <taxon>Pseudomonadota</taxon>
        <taxon>Alphaproteobacteria</taxon>
        <taxon>Sphingomonadales</taxon>
        <taxon>Sphingomonadaceae</taxon>
        <taxon>Sphingomonas</taxon>
    </lineage>
</organism>
<keyword evidence="1" id="KW-0732">Signal</keyword>
<keyword evidence="3" id="KW-0482">Metalloprotease</keyword>
<dbReference type="Pfam" id="PF07589">
    <property type="entry name" value="PEP-CTERM"/>
    <property type="match status" value="1"/>
</dbReference>
<keyword evidence="3" id="KW-0378">Hydrolase</keyword>
<dbReference type="InterPro" id="IPR013424">
    <property type="entry name" value="Ice-binding_C"/>
</dbReference>
<dbReference type="GO" id="GO:0008237">
    <property type="term" value="F:metallopeptidase activity"/>
    <property type="evidence" value="ECO:0007669"/>
    <property type="project" value="UniProtKB-KW"/>
</dbReference>
<gene>
    <name evidence="3" type="ORF">NEE01_06145</name>
</gene>
<keyword evidence="4" id="KW-1185">Reference proteome</keyword>
<dbReference type="EMBL" id="JANFAV010000003">
    <property type="protein sequence ID" value="MCW6534365.1"/>
    <property type="molecule type" value="Genomic_DNA"/>
</dbReference>
<dbReference type="Proteomes" id="UP001165565">
    <property type="component" value="Unassembled WGS sequence"/>
</dbReference>